<dbReference type="CDD" id="cd11289">
    <property type="entry name" value="gelsolin_S2_like"/>
    <property type="match status" value="1"/>
</dbReference>
<name>A0A914BEL5_PATMI</name>
<keyword evidence="6" id="KW-0106">Calcium</keyword>
<evidence type="ECO:0000256" key="6">
    <source>
        <dbReference type="ARBA" id="ARBA00022837"/>
    </source>
</evidence>
<dbReference type="SMART" id="SM00153">
    <property type="entry name" value="VHP"/>
    <property type="match status" value="1"/>
</dbReference>
<evidence type="ECO:0000256" key="7">
    <source>
        <dbReference type="ARBA" id="ARBA00023203"/>
    </source>
</evidence>
<dbReference type="InterPro" id="IPR007123">
    <property type="entry name" value="Gelsolin-like_dom"/>
</dbReference>
<proteinExistence type="inferred from homology"/>
<dbReference type="OMA" id="FTIWRIE"/>
<feature type="domain" description="HP" evidence="9">
    <location>
        <begin position="771"/>
        <end position="834"/>
    </location>
</feature>
<dbReference type="SUPFAM" id="SSF55753">
    <property type="entry name" value="Actin depolymerizing proteins"/>
    <property type="match status" value="6"/>
</dbReference>
<evidence type="ECO:0000256" key="3">
    <source>
        <dbReference type="ARBA" id="ARBA00022467"/>
    </source>
</evidence>
<evidence type="ECO:0000313" key="10">
    <source>
        <dbReference type="EnsemblMetazoa" id="XP_038074411.1"/>
    </source>
</evidence>
<dbReference type="Proteomes" id="UP000887568">
    <property type="component" value="Unplaced"/>
</dbReference>
<evidence type="ECO:0000256" key="2">
    <source>
        <dbReference type="ARBA" id="ARBA00008418"/>
    </source>
</evidence>
<dbReference type="InterPro" id="IPR007122">
    <property type="entry name" value="Villin/Gelsolin"/>
</dbReference>
<dbReference type="PRINTS" id="PR00597">
    <property type="entry name" value="GELSOLIN"/>
</dbReference>
<protein>
    <recommendedName>
        <fullName evidence="9">HP domain-containing protein</fullName>
    </recommendedName>
</protein>
<dbReference type="InterPro" id="IPR036886">
    <property type="entry name" value="Villin_headpiece_dom_sf"/>
</dbReference>
<dbReference type="CDD" id="cd11292">
    <property type="entry name" value="gelsolin_S3_like"/>
    <property type="match status" value="1"/>
</dbReference>
<dbReference type="AlphaFoldDB" id="A0A914BEL5"/>
<sequence length="834" mass="93784">MGMVDPEFRGAGQKEGLKIWRIEKMAVAKIPEKDYGYFFMGDSYIVLHTRSSGNSFVWNIHFWLGKETSQDEAGVAAYKTTELDDHLGGSPTQHREVQESESKLFSSYFKQIIYQKGGIASGFRHVERNKHDPKLSKVKGKRNVRVIPVDMTWDSFNNGDVFILELNPKIYVWYGSKANRQEKLKGGQYAKMARDDMHSGKAHIVYLEEGETLPEDITKALGSPPKTFKNSPEEDETFSRKNVSNTKLYHVTDESGALVVTEKAVCPLTQDLLDSNDCYIIDQSSAGIYVWKGKSATQQEKVRAMKNAEGFIKAKQYPKGTKITAVNDGGEPTAFKYIFKNWRDKNASKVGEVKSPRGNIAKIDYKKFDATTLHKKSTCDFEADPSLAAAHGMPDDGTGAVKIWRIEDFEMVELEASLYGQFFGGDSYVILYTYKVRGREQYIIFFWQGQESSQDEKASSAIHAQKLDDSMGGAPVQVRVVQNKEPRHFQMIFKGKMIIHLGGKASGFKNRQEQDKAEATARLYQVRGTNELNTKAIEVPARASSLNSNDVFILKMPNETYLWCGKGGSGDERELAKAVAKTLAGRASDYTMVPEGQEPTAVWSALGGKAAYANTKAFESEAPDFPPRLFQCSNAAGNFKVEEINEFTQEDMVQDDVMLLDAYHTVFVWIGSGANEVEKKEAIKIAQEYILSDPSGRDVDATSLIKIQEGNEPLHFTGHFHAWNPNYFKELPNLDDMKAQAKKENEKIAIASAPVMVRIDEIPKKDDGEDFNSLPKYPLEKLQAQELPDGVDSSKKEYYLSAADFEKVFKMKFEAYVKLPAWKRTNLRKGNKLF</sequence>
<evidence type="ECO:0000256" key="4">
    <source>
        <dbReference type="ARBA" id="ARBA00022490"/>
    </source>
</evidence>
<dbReference type="GO" id="GO:0051014">
    <property type="term" value="P:actin filament severing"/>
    <property type="evidence" value="ECO:0007669"/>
    <property type="project" value="TreeGrafter"/>
</dbReference>
<dbReference type="OrthoDB" id="6375767at2759"/>
<dbReference type="GO" id="GO:0005546">
    <property type="term" value="F:phosphatidylinositol-4,5-bisphosphate binding"/>
    <property type="evidence" value="ECO:0007669"/>
    <property type="project" value="TreeGrafter"/>
</dbReference>
<dbReference type="FunFam" id="3.40.20.10:FF:000002">
    <property type="entry name" value="Gelsolin"/>
    <property type="match status" value="1"/>
</dbReference>
<dbReference type="GeneID" id="119742524"/>
<dbReference type="GO" id="GO:0051015">
    <property type="term" value="F:actin filament binding"/>
    <property type="evidence" value="ECO:0007669"/>
    <property type="project" value="InterPro"/>
</dbReference>
<keyword evidence="5" id="KW-0677">Repeat</keyword>
<dbReference type="FunFam" id="3.40.20.10:FF:000005">
    <property type="entry name" value="Gelsolin"/>
    <property type="match status" value="1"/>
</dbReference>
<dbReference type="PROSITE" id="PS51089">
    <property type="entry name" value="HP"/>
    <property type="match status" value="1"/>
</dbReference>
<dbReference type="CDD" id="cd11293">
    <property type="entry name" value="gelsolin_S4_like"/>
    <property type="match status" value="1"/>
</dbReference>
<keyword evidence="3" id="KW-0117">Actin capping</keyword>
<dbReference type="FunFam" id="3.40.20.10:FF:000001">
    <property type="entry name" value="Gelsolin"/>
    <property type="match status" value="1"/>
</dbReference>
<dbReference type="GO" id="GO:0005737">
    <property type="term" value="C:cytoplasm"/>
    <property type="evidence" value="ECO:0007669"/>
    <property type="project" value="TreeGrafter"/>
</dbReference>
<dbReference type="InterPro" id="IPR003128">
    <property type="entry name" value="Villin_headpiece"/>
</dbReference>
<comment type="subcellular location">
    <subcellularLocation>
        <location evidence="1">Cytoplasm</location>
        <location evidence="1">Cytoskeleton</location>
    </subcellularLocation>
</comment>
<dbReference type="SUPFAM" id="SSF47050">
    <property type="entry name" value="VHP, Villin headpiece domain"/>
    <property type="match status" value="1"/>
</dbReference>
<dbReference type="CDD" id="cd11291">
    <property type="entry name" value="gelsolin_S6_like"/>
    <property type="match status" value="1"/>
</dbReference>
<keyword evidence="8" id="KW-0206">Cytoskeleton</keyword>
<keyword evidence="11" id="KW-1185">Reference proteome</keyword>
<dbReference type="GO" id="GO:0051016">
    <property type="term" value="P:barbed-end actin filament capping"/>
    <property type="evidence" value="ECO:0007669"/>
    <property type="project" value="TreeGrafter"/>
</dbReference>
<dbReference type="PANTHER" id="PTHR11977:SF123">
    <property type="entry name" value="GELSOLIN"/>
    <property type="match status" value="1"/>
</dbReference>
<dbReference type="Gene3D" id="1.10.950.10">
    <property type="entry name" value="Villin headpiece domain"/>
    <property type="match status" value="1"/>
</dbReference>
<dbReference type="Pfam" id="PF02209">
    <property type="entry name" value="VHP"/>
    <property type="match status" value="1"/>
</dbReference>
<dbReference type="EnsemblMetazoa" id="XM_038218483.1">
    <property type="protein sequence ID" value="XP_038074411.1"/>
    <property type="gene ID" value="LOC119742524"/>
</dbReference>
<dbReference type="CDD" id="cd11290">
    <property type="entry name" value="gelsolin_S1_like"/>
    <property type="match status" value="1"/>
</dbReference>
<evidence type="ECO:0000313" key="11">
    <source>
        <dbReference type="Proteomes" id="UP000887568"/>
    </source>
</evidence>
<accession>A0A914BEL5</accession>
<dbReference type="GO" id="GO:0015629">
    <property type="term" value="C:actin cytoskeleton"/>
    <property type="evidence" value="ECO:0007669"/>
    <property type="project" value="TreeGrafter"/>
</dbReference>
<dbReference type="SMART" id="SM00262">
    <property type="entry name" value="GEL"/>
    <property type="match status" value="6"/>
</dbReference>
<comment type="similarity">
    <text evidence="2">Belongs to the villin/gelsolin family.</text>
</comment>
<dbReference type="Pfam" id="PF00626">
    <property type="entry name" value="Gelsolin"/>
    <property type="match status" value="6"/>
</dbReference>
<evidence type="ECO:0000256" key="5">
    <source>
        <dbReference type="ARBA" id="ARBA00022737"/>
    </source>
</evidence>
<dbReference type="Gene3D" id="3.40.20.10">
    <property type="entry name" value="Severin"/>
    <property type="match status" value="6"/>
</dbReference>
<keyword evidence="7" id="KW-0009">Actin-binding</keyword>
<organism evidence="10 11">
    <name type="scientific">Patiria miniata</name>
    <name type="common">Bat star</name>
    <name type="synonym">Asterina miniata</name>
    <dbReference type="NCBI Taxonomy" id="46514"/>
    <lineage>
        <taxon>Eukaryota</taxon>
        <taxon>Metazoa</taxon>
        <taxon>Echinodermata</taxon>
        <taxon>Eleutherozoa</taxon>
        <taxon>Asterozoa</taxon>
        <taxon>Asteroidea</taxon>
        <taxon>Valvatacea</taxon>
        <taxon>Valvatida</taxon>
        <taxon>Asterinidae</taxon>
        <taxon>Patiria</taxon>
    </lineage>
</organism>
<dbReference type="CDD" id="cd11288">
    <property type="entry name" value="gelsolin_S5_like"/>
    <property type="match status" value="1"/>
</dbReference>
<dbReference type="GO" id="GO:0008154">
    <property type="term" value="P:actin polymerization or depolymerization"/>
    <property type="evidence" value="ECO:0007669"/>
    <property type="project" value="TreeGrafter"/>
</dbReference>
<reference evidence="10" key="1">
    <citation type="submission" date="2022-11" db="UniProtKB">
        <authorList>
            <consortium name="EnsemblMetazoa"/>
        </authorList>
    </citation>
    <scope>IDENTIFICATION</scope>
</reference>
<dbReference type="PANTHER" id="PTHR11977">
    <property type="entry name" value="VILLIN"/>
    <property type="match status" value="1"/>
</dbReference>
<evidence type="ECO:0000256" key="8">
    <source>
        <dbReference type="ARBA" id="ARBA00023212"/>
    </source>
</evidence>
<dbReference type="RefSeq" id="XP_038074411.1">
    <property type="nucleotide sequence ID" value="XM_038218483.1"/>
</dbReference>
<dbReference type="InterPro" id="IPR029006">
    <property type="entry name" value="ADF-H/Gelsolin-like_dom_sf"/>
</dbReference>
<keyword evidence="4" id="KW-0963">Cytoplasm</keyword>
<evidence type="ECO:0000259" key="9">
    <source>
        <dbReference type="PROSITE" id="PS51089"/>
    </source>
</evidence>
<evidence type="ECO:0000256" key="1">
    <source>
        <dbReference type="ARBA" id="ARBA00004245"/>
    </source>
</evidence>